<dbReference type="Gene3D" id="1.20.120.450">
    <property type="entry name" value="dinb family like domain"/>
    <property type="match status" value="1"/>
</dbReference>
<dbReference type="KEGG" id="nnv:QNH39_04805"/>
<accession>A0AA95MVU7</accession>
<proteinExistence type="predicted"/>
<dbReference type="SUPFAM" id="SSF109854">
    <property type="entry name" value="DinB/YfiT-like putative metalloenzymes"/>
    <property type="match status" value="1"/>
</dbReference>
<sequence length="157" mass="18164">MNKEDIINEKLALIDRVHSLKTISDDLWFLPFREGSWGIADVISHFIAWDQFMIDNRISYLLKNEPFPQMVIDVEEINRAASSYTRSGITKSQLIDEFISVRNLLLSLLDQLDTEQFARSLPGKENMTLGDYFVGMIEHDQTHIAEIESFINQNQKA</sequence>
<dbReference type="AlphaFoldDB" id="A0AA95MVU7"/>
<dbReference type="RefSeq" id="WP_066083167.1">
    <property type="nucleotide sequence ID" value="NZ_CP126114.1"/>
</dbReference>
<feature type="domain" description="DinB-like" evidence="1">
    <location>
        <begin position="20"/>
        <end position="147"/>
    </location>
</feature>
<protein>
    <submittedName>
        <fullName evidence="2">DinB family protein</fullName>
    </submittedName>
</protein>
<gene>
    <name evidence="2" type="ORF">QNH39_04805</name>
</gene>
<dbReference type="Proteomes" id="UP001178288">
    <property type="component" value="Chromosome"/>
</dbReference>
<dbReference type="InterPro" id="IPR024775">
    <property type="entry name" value="DinB-like"/>
</dbReference>
<evidence type="ECO:0000259" key="1">
    <source>
        <dbReference type="Pfam" id="PF12867"/>
    </source>
</evidence>
<dbReference type="InterPro" id="IPR034660">
    <property type="entry name" value="DinB/YfiT-like"/>
</dbReference>
<organism evidence="2 3">
    <name type="scientific">Neobacillus novalis</name>
    <dbReference type="NCBI Taxonomy" id="220687"/>
    <lineage>
        <taxon>Bacteria</taxon>
        <taxon>Bacillati</taxon>
        <taxon>Bacillota</taxon>
        <taxon>Bacilli</taxon>
        <taxon>Bacillales</taxon>
        <taxon>Bacillaceae</taxon>
        <taxon>Neobacillus</taxon>
    </lineage>
</organism>
<keyword evidence="3" id="KW-1185">Reference proteome</keyword>
<evidence type="ECO:0000313" key="3">
    <source>
        <dbReference type="Proteomes" id="UP001178288"/>
    </source>
</evidence>
<dbReference type="Pfam" id="PF12867">
    <property type="entry name" value="DinB_2"/>
    <property type="match status" value="1"/>
</dbReference>
<name>A0AA95MVU7_9BACI</name>
<evidence type="ECO:0000313" key="2">
    <source>
        <dbReference type="EMBL" id="WHY87183.1"/>
    </source>
</evidence>
<dbReference type="EMBL" id="CP126114">
    <property type="protein sequence ID" value="WHY87183.1"/>
    <property type="molecule type" value="Genomic_DNA"/>
</dbReference>
<reference evidence="2" key="1">
    <citation type="submission" date="2023-05" db="EMBL/GenBank/DDBJ databases">
        <title>Comparative genomics of Bacillaceae isolates and their secondary metabolite potential.</title>
        <authorList>
            <person name="Song L."/>
            <person name="Nielsen L.J."/>
            <person name="Mohite O."/>
            <person name="Xu X."/>
            <person name="Weber T."/>
            <person name="Kovacs A.T."/>
        </authorList>
    </citation>
    <scope>NUCLEOTIDE SEQUENCE</scope>
    <source>
        <strain evidence="2">XLM17</strain>
    </source>
</reference>